<dbReference type="NCBIfam" id="TIGR00256">
    <property type="entry name" value="D-aminoacyl-tRNA deacylase"/>
    <property type="match status" value="1"/>
</dbReference>
<comment type="catalytic activity">
    <reaction evidence="2">
        <text>glycyl-tRNA(Ala) + H2O = tRNA(Ala) + glycine + H(+)</text>
        <dbReference type="Rhea" id="RHEA:53744"/>
        <dbReference type="Rhea" id="RHEA-COMP:9657"/>
        <dbReference type="Rhea" id="RHEA-COMP:13640"/>
        <dbReference type="ChEBI" id="CHEBI:15377"/>
        <dbReference type="ChEBI" id="CHEBI:15378"/>
        <dbReference type="ChEBI" id="CHEBI:57305"/>
        <dbReference type="ChEBI" id="CHEBI:78442"/>
        <dbReference type="ChEBI" id="CHEBI:78522"/>
    </reaction>
</comment>
<dbReference type="Proteomes" id="UP001179280">
    <property type="component" value="Unassembled WGS sequence"/>
</dbReference>
<keyword evidence="4" id="KW-1185">Reference proteome</keyword>
<sequence length="145" mass="15892">MRVVLQRAKCASVQVDNEVVGEIKAGLVLLVGLTHNDTKEDVLFCAEKVAHLRIFSDENDKMNLSVLDIGGSVLSISQFTLYGDCRKGRRPNFMAAAKPDIAKDLYQLFNRTLEAKGISVEEGVFGAHMDVELVNDGPVTLIIES</sequence>
<dbReference type="PANTHER" id="PTHR10472">
    <property type="entry name" value="D-TYROSYL-TRNA TYR DEACYLASE"/>
    <property type="match status" value="1"/>
</dbReference>
<keyword evidence="2" id="KW-0963">Cytoplasm</keyword>
<comment type="similarity">
    <text evidence="1 2">Belongs to the DTD family.</text>
</comment>
<comment type="caution">
    <text evidence="3">The sequence shown here is derived from an EMBL/GenBank/DDBJ whole genome shotgun (WGS) entry which is preliminary data.</text>
</comment>
<dbReference type="EC" id="3.1.1.-" evidence="2"/>
<feature type="short sequence motif" description="Gly-cisPro motif, important for rejection of L-amino acids" evidence="2">
    <location>
        <begin position="137"/>
        <end position="138"/>
    </location>
</feature>
<keyword evidence="2" id="KW-0694">RNA-binding</keyword>
<dbReference type="EMBL" id="JAFBCV010000003">
    <property type="protein sequence ID" value="MBM7838005.1"/>
    <property type="molecule type" value="Genomic_DNA"/>
</dbReference>
<organism evidence="3 4">
    <name type="scientific">Shouchella xiaoxiensis</name>
    <dbReference type="NCBI Taxonomy" id="766895"/>
    <lineage>
        <taxon>Bacteria</taxon>
        <taxon>Bacillati</taxon>
        <taxon>Bacillota</taxon>
        <taxon>Bacilli</taxon>
        <taxon>Bacillales</taxon>
        <taxon>Bacillaceae</taxon>
        <taxon>Shouchella</taxon>
    </lineage>
</organism>
<comment type="subcellular location">
    <subcellularLocation>
        <location evidence="2">Cytoplasm</location>
    </subcellularLocation>
</comment>
<name>A0ABS2ST70_9BACI</name>
<keyword evidence="2" id="KW-0820">tRNA-binding</keyword>
<dbReference type="GO" id="GO:0016787">
    <property type="term" value="F:hydrolase activity"/>
    <property type="evidence" value="ECO:0007669"/>
    <property type="project" value="UniProtKB-KW"/>
</dbReference>
<protein>
    <recommendedName>
        <fullName evidence="2">D-aminoacyl-tRNA deacylase</fullName>
        <shortName evidence="2">DTD</shortName>
        <ecNumber evidence="2">3.1.1.96</ecNumber>
    </recommendedName>
    <alternativeName>
        <fullName evidence="2">Gly-tRNA(Ala) deacylase</fullName>
        <ecNumber evidence="2">3.1.1.-</ecNumber>
    </alternativeName>
</protein>
<comment type="catalytic activity">
    <reaction evidence="2">
        <text>a D-aminoacyl-tRNA + H2O = a tRNA + a D-alpha-amino acid + H(+)</text>
        <dbReference type="Rhea" id="RHEA:13953"/>
        <dbReference type="Rhea" id="RHEA-COMP:10123"/>
        <dbReference type="Rhea" id="RHEA-COMP:10124"/>
        <dbReference type="ChEBI" id="CHEBI:15377"/>
        <dbReference type="ChEBI" id="CHEBI:15378"/>
        <dbReference type="ChEBI" id="CHEBI:59871"/>
        <dbReference type="ChEBI" id="CHEBI:78442"/>
        <dbReference type="ChEBI" id="CHEBI:79333"/>
        <dbReference type="EC" id="3.1.1.96"/>
    </reaction>
</comment>
<evidence type="ECO:0000256" key="2">
    <source>
        <dbReference type="HAMAP-Rule" id="MF_00518"/>
    </source>
</evidence>
<dbReference type="InterPro" id="IPR023509">
    <property type="entry name" value="DTD-like_sf"/>
</dbReference>
<dbReference type="CDD" id="cd00563">
    <property type="entry name" value="Dtyr_deacylase"/>
    <property type="match status" value="1"/>
</dbReference>
<dbReference type="HAMAP" id="MF_00518">
    <property type="entry name" value="Deacylase_Dtd"/>
    <property type="match status" value="1"/>
</dbReference>
<proteinExistence type="inferred from homology"/>
<comment type="subunit">
    <text evidence="2">Homodimer.</text>
</comment>
<dbReference type="PANTHER" id="PTHR10472:SF5">
    <property type="entry name" value="D-AMINOACYL-TRNA DEACYLASE 1"/>
    <property type="match status" value="1"/>
</dbReference>
<evidence type="ECO:0000256" key="1">
    <source>
        <dbReference type="ARBA" id="ARBA00009673"/>
    </source>
</evidence>
<dbReference type="RefSeq" id="WP_204465148.1">
    <property type="nucleotide sequence ID" value="NZ_JAFBCV010000003.1"/>
</dbReference>
<evidence type="ECO:0000313" key="3">
    <source>
        <dbReference type="EMBL" id="MBM7838005.1"/>
    </source>
</evidence>
<dbReference type="Gene3D" id="3.50.80.10">
    <property type="entry name" value="D-tyrosyl-tRNA(Tyr) deacylase"/>
    <property type="match status" value="1"/>
</dbReference>
<dbReference type="SUPFAM" id="SSF69500">
    <property type="entry name" value="DTD-like"/>
    <property type="match status" value="1"/>
</dbReference>
<dbReference type="InterPro" id="IPR003732">
    <property type="entry name" value="Daa-tRNA_deacyls_DTD"/>
</dbReference>
<gene>
    <name evidence="2" type="primary">dtd</name>
    <name evidence="3" type="ORF">JOC54_001236</name>
</gene>
<comment type="function">
    <text evidence="2">An aminoacyl-tRNA editing enzyme that deacylates mischarged D-aminoacyl-tRNAs. Also deacylates mischarged glycyl-tRNA(Ala), protecting cells against glycine mischarging by AlaRS. Acts via tRNA-based rather than protein-based catalysis; rejects L-amino acids rather than detecting D-amino acids in the active site. By recycling D-aminoacyl-tRNA to D-amino acids and free tRNA molecules, this enzyme counteracts the toxicity associated with the formation of D-aminoacyl-tRNA entities in vivo and helps enforce protein L-homochirality.</text>
</comment>
<keyword evidence="2 3" id="KW-0378">Hydrolase</keyword>
<dbReference type="EC" id="3.1.1.96" evidence="2"/>
<dbReference type="Pfam" id="PF02580">
    <property type="entry name" value="Tyr_Deacylase"/>
    <property type="match status" value="1"/>
</dbReference>
<reference evidence="3" key="1">
    <citation type="submission" date="2021-01" db="EMBL/GenBank/DDBJ databases">
        <title>Genomic Encyclopedia of Type Strains, Phase IV (KMG-IV): sequencing the most valuable type-strain genomes for metagenomic binning, comparative biology and taxonomic classification.</title>
        <authorList>
            <person name="Goeker M."/>
        </authorList>
    </citation>
    <scope>NUCLEOTIDE SEQUENCE</scope>
    <source>
        <strain evidence="3">DSM 21943</strain>
    </source>
</reference>
<comment type="domain">
    <text evidence="2">A Gly-cisPro motif from one monomer fits into the active site of the other monomer to allow specific chiral rejection of L-amino acids.</text>
</comment>
<evidence type="ECO:0000313" key="4">
    <source>
        <dbReference type="Proteomes" id="UP001179280"/>
    </source>
</evidence>
<accession>A0ABS2ST70</accession>